<gene>
    <name evidence="2" type="ORF">P153DRAFT_363382</name>
</gene>
<dbReference type="OrthoDB" id="3795553at2759"/>
<organism evidence="2 3">
    <name type="scientific">Dothidotthia symphoricarpi CBS 119687</name>
    <dbReference type="NCBI Taxonomy" id="1392245"/>
    <lineage>
        <taxon>Eukaryota</taxon>
        <taxon>Fungi</taxon>
        <taxon>Dikarya</taxon>
        <taxon>Ascomycota</taxon>
        <taxon>Pezizomycotina</taxon>
        <taxon>Dothideomycetes</taxon>
        <taxon>Pleosporomycetidae</taxon>
        <taxon>Pleosporales</taxon>
        <taxon>Dothidotthiaceae</taxon>
        <taxon>Dothidotthia</taxon>
    </lineage>
</organism>
<dbReference type="Proteomes" id="UP000799771">
    <property type="component" value="Unassembled WGS sequence"/>
</dbReference>
<evidence type="ECO:0000256" key="1">
    <source>
        <dbReference type="SAM" id="MobiDB-lite"/>
    </source>
</evidence>
<sequence length="303" mass="33442">MPIPNTATLEPSHSSNLLAGTIPISPGPMQRAFELDSVDTSLSPPLSPAPCDLLPTPMPGTNLTFEDIPTNHTVCYSDNRHAQESSDYFPLVNNGDTTEHVETTQGSYVVDRRHSDQEIHGRRPLRLDDQDKTSGTTTHRSADSCAPNENDSPAHSVEHLEHRMNITHIVWEKSASPSLTSVDLGPRQNIWGNHNGLYDGTGYGETRENMINTSMHINESGPTSVEFAHNHLNQNVEVDVEPVRIEEVVLEAAHPRAEDESLEEVMQAYTTLQRKSQAIFHDIELVDSDLVADAGEKVRSSCV</sequence>
<dbReference type="AlphaFoldDB" id="A0A6A6APN6"/>
<proteinExistence type="predicted"/>
<accession>A0A6A6APN6</accession>
<feature type="region of interest" description="Disordered" evidence="1">
    <location>
        <begin position="1"/>
        <end position="23"/>
    </location>
</feature>
<keyword evidence="3" id="KW-1185">Reference proteome</keyword>
<protein>
    <submittedName>
        <fullName evidence="2">Uncharacterized protein</fullName>
    </submittedName>
</protein>
<evidence type="ECO:0000313" key="2">
    <source>
        <dbReference type="EMBL" id="KAF2133163.1"/>
    </source>
</evidence>
<dbReference type="RefSeq" id="XP_033527550.1">
    <property type="nucleotide sequence ID" value="XM_033667363.1"/>
</dbReference>
<feature type="compositionally biased region" description="Basic and acidic residues" evidence="1">
    <location>
        <begin position="110"/>
        <end position="132"/>
    </location>
</feature>
<dbReference type="EMBL" id="ML977499">
    <property type="protein sequence ID" value="KAF2133163.1"/>
    <property type="molecule type" value="Genomic_DNA"/>
</dbReference>
<reference evidence="2" key="1">
    <citation type="journal article" date="2020" name="Stud. Mycol.">
        <title>101 Dothideomycetes genomes: a test case for predicting lifestyles and emergence of pathogens.</title>
        <authorList>
            <person name="Haridas S."/>
            <person name="Albert R."/>
            <person name="Binder M."/>
            <person name="Bloem J."/>
            <person name="Labutti K."/>
            <person name="Salamov A."/>
            <person name="Andreopoulos B."/>
            <person name="Baker S."/>
            <person name="Barry K."/>
            <person name="Bills G."/>
            <person name="Bluhm B."/>
            <person name="Cannon C."/>
            <person name="Castanera R."/>
            <person name="Culley D."/>
            <person name="Daum C."/>
            <person name="Ezra D."/>
            <person name="Gonzalez J."/>
            <person name="Henrissat B."/>
            <person name="Kuo A."/>
            <person name="Liang C."/>
            <person name="Lipzen A."/>
            <person name="Lutzoni F."/>
            <person name="Magnuson J."/>
            <person name="Mondo S."/>
            <person name="Nolan M."/>
            <person name="Ohm R."/>
            <person name="Pangilinan J."/>
            <person name="Park H.-J."/>
            <person name="Ramirez L."/>
            <person name="Alfaro M."/>
            <person name="Sun H."/>
            <person name="Tritt A."/>
            <person name="Yoshinaga Y."/>
            <person name="Zwiers L.-H."/>
            <person name="Turgeon B."/>
            <person name="Goodwin S."/>
            <person name="Spatafora J."/>
            <person name="Crous P."/>
            <person name="Grigoriev I."/>
        </authorList>
    </citation>
    <scope>NUCLEOTIDE SEQUENCE</scope>
    <source>
        <strain evidence="2">CBS 119687</strain>
    </source>
</reference>
<evidence type="ECO:0000313" key="3">
    <source>
        <dbReference type="Proteomes" id="UP000799771"/>
    </source>
</evidence>
<feature type="region of interest" description="Disordered" evidence="1">
    <location>
        <begin position="95"/>
        <end position="154"/>
    </location>
</feature>
<name>A0A6A6APN6_9PLEO</name>
<dbReference type="GeneID" id="54407795"/>
<feature type="compositionally biased region" description="Polar residues" evidence="1">
    <location>
        <begin position="1"/>
        <end position="18"/>
    </location>
</feature>